<organism evidence="2 3">
    <name type="scientific">Goodea atripinnis</name>
    <dbReference type="NCBI Taxonomy" id="208336"/>
    <lineage>
        <taxon>Eukaryota</taxon>
        <taxon>Metazoa</taxon>
        <taxon>Chordata</taxon>
        <taxon>Craniata</taxon>
        <taxon>Vertebrata</taxon>
        <taxon>Euteleostomi</taxon>
        <taxon>Actinopterygii</taxon>
        <taxon>Neopterygii</taxon>
        <taxon>Teleostei</taxon>
        <taxon>Neoteleostei</taxon>
        <taxon>Acanthomorphata</taxon>
        <taxon>Ovalentaria</taxon>
        <taxon>Atherinomorphae</taxon>
        <taxon>Cyprinodontiformes</taxon>
        <taxon>Goodeidae</taxon>
        <taxon>Goodea</taxon>
    </lineage>
</organism>
<name>A0ABV0NG10_9TELE</name>
<comment type="caution">
    <text evidence="2">The sequence shown here is derived from an EMBL/GenBank/DDBJ whole genome shotgun (WGS) entry which is preliminary data.</text>
</comment>
<evidence type="ECO:0000313" key="3">
    <source>
        <dbReference type="Proteomes" id="UP001476798"/>
    </source>
</evidence>
<reference evidence="2 3" key="1">
    <citation type="submission" date="2021-06" db="EMBL/GenBank/DDBJ databases">
        <authorList>
            <person name="Palmer J.M."/>
        </authorList>
    </citation>
    <scope>NUCLEOTIDE SEQUENCE [LARGE SCALE GENOMIC DNA]</scope>
    <source>
        <strain evidence="2 3">GA_2019</strain>
        <tissue evidence="2">Muscle</tissue>
    </source>
</reference>
<feature type="region of interest" description="Disordered" evidence="1">
    <location>
        <begin position="1"/>
        <end position="42"/>
    </location>
</feature>
<gene>
    <name evidence="2" type="ORF">GOODEAATRI_034290</name>
</gene>
<dbReference type="Proteomes" id="UP001476798">
    <property type="component" value="Unassembled WGS sequence"/>
</dbReference>
<feature type="non-terminal residue" evidence="2">
    <location>
        <position position="89"/>
    </location>
</feature>
<evidence type="ECO:0000256" key="1">
    <source>
        <dbReference type="SAM" id="MobiDB-lite"/>
    </source>
</evidence>
<evidence type="ECO:0000313" key="2">
    <source>
        <dbReference type="EMBL" id="MEQ2170320.1"/>
    </source>
</evidence>
<dbReference type="EMBL" id="JAHRIO010038424">
    <property type="protein sequence ID" value="MEQ2170320.1"/>
    <property type="molecule type" value="Genomic_DNA"/>
</dbReference>
<accession>A0ABV0NG10</accession>
<sequence>MSSGETAADVDCTAVRSSGVKPASGGDRAPEPGVAASCGPPVEQGAGAPLSLGLGLYASDAACGWRRRQALTRNVTVLGRGTASLVPQN</sequence>
<proteinExistence type="predicted"/>
<protein>
    <submittedName>
        <fullName evidence="2">Uncharacterized protein</fullName>
    </submittedName>
</protein>
<keyword evidence="3" id="KW-1185">Reference proteome</keyword>